<keyword evidence="2" id="KW-1185">Reference proteome</keyword>
<reference evidence="1 2" key="1">
    <citation type="submission" date="2019-11" db="EMBL/GenBank/DDBJ databases">
        <title>Novel species isolated from a subtropical stream in China.</title>
        <authorList>
            <person name="Lu H."/>
        </authorList>
    </citation>
    <scope>NUCLEOTIDE SEQUENCE [LARGE SCALE GENOMIC DNA]</scope>
    <source>
        <strain evidence="1 2">FT80W</strain>
    </source>
</reference>
<organism evidence="1 2">
    <name type="scientific">Duganella guangzhouensis</name>
    <dbReference type="NCBI Taxonomy" id="2666084"/>
    <lineage>
        <taxon>Bacteria</taxon>
        <taxon>Pseudomonadati</taxon>
        <taxon>Pseudomonadota</taxon>
        <taxon>Betaproteobacteria</taxon>
        <taxon>Burkholderiales</taxon>
        <taxon>Oxalobacteraceae</taxon>
        <taxon>Telluria group</taxon>
        <taxon>Duganella</taxon>
    </lineage>
</organism>
<dbReference type="AlphaFoldDB" id="A0A6I2KT69"/>
<dbReference type="Proteomes" id="UP000433309">
    <property type="component" value="Unassembled WGS sequence"/>
</dbReference>
<name>A0A6I2KT69_9BURK</name>
<dbReference type="RefSeq" id="WP_154373302.1">
    <property type="nucleotide sequence ID" value="NZ_WKJK01000002.1"/>
</dbReference>
<proteinExistence type="predicted"/>
<evidence type="ECO:0000313" key="1">
    <source>
        <dbReference type="EMBL" id="MRW89105.1"/>
    </source>
</evidence>
<protein>
    <submittedName>
        <fullName evidence="1">Uncharacterized protein</fullName>
    </submittedName>
</protein>
<evidence type="ECO:0000313" key="2">
    <source>
        <dbReference type="Proteomes" id="UP000433309"/>
    </source>
</evidence>
<sequence length="155" mass="17403">MTSHQLQRARSTLAECARWLVVGRISNYEFDDAVPSSPDPTVSAIYEYFWMLYCDMREYRLTGPDELSPLERDKAVRCILFLKSGLPYSWPVLSRAQSALLTLLNLLTLGAAGRIYSRRVSVAGDVVYWPFISESQYAQALQAPAYLAGGAKLTQ</sequence>
<accession>A0A6I2KT69</accession>
<dbReference type="EMBL" id="WKJK01000002">
    <property type="protein sequence ID" value="MRW89105.1"/>
    <property type="molecule type" value="Genomic_DNA"/>
</dbReference>
<comment type="caution">
    <text evidence="1">The sequence shown here is derived from an EMBL/GenBank/DDBJ whole genome shotgun (WGS) entry which is preliminary data.</text>
</comment>
<gene>
    <name evidence="1" type="ORF">GJ699_03815</name>
</gene>